<evidence type="ECO:0000256" key="6">
    <source>
        <dbReference type="ARBA" id="ARBA00023027"/>
    </source>
</evidence>
<dbReference type="SUPFAM" id="SSF50129">
    <property type="entry name" value="GroES-like"/>
    <property type="match status" value="1"/>
</dbReference>
<organism evidence="9 10">
    <name type="scientific">Aureibacillus halotolerans</name>
    <dbReference type="NCBI Taxonomy" id="1508390"/>
    <lineage>
        <taxon>Bacteria</taxon>
        <taxon>Bacillati</taxon>
        <taxon>Bacillota</taxon>
        <taxon>Bacilli</taxon>
        <taxon>Bacillales</taxon>
        <taxon>Bacillaceae</taxon>
        <taxon>Aureibacillus</taxon>
    </lineage>
</organism>
<evidence type="ECO:0000313" key="9">
    <source>
        <dbReference type="EMBL" id="TDQ41066.1"/>
    </source>
</evidence>
<evidence type="ECO:0000256" key="7">
    <source>
        <dbReference type="RuleBase" id="RU361277"/>
    </source>
</evidence>
<dbReference type="CDD" id="cd05285">
    <property type="entry name" value="sorbitol_DH"/>
    <property type="match status" value="1"/>
</dbReference>
<accession>A0A4R6U5N7</accession>
<dbReference type="AlphaFoldDB" id="A0A4R6U5N7"/>
<dbReference type="InterPro" id="IPR011032">
    <property type="entry name" value="GroES-like_sf"/>
</dbReference>
<dbReference type="InterPro" id="IPR013154">
    <property type="entry name" value="ADH-like_N"/>
</dbReference>
<feature type="domain" description="Enoyl reductase (ER)" evidence="8">
    <location>
        <begin position="7"/>
        <end position="337"/>
    </location>
</feature>
<dbReference type="GO" id="GO:0016616">
    <property type="term" value="F:oxidoreductase activity, acting on the CH-OH group of donors, NAD or NADP as acceptor"/>
    <property type="evidence" value="ECO:0007669"/>
    <property type="project" value="InterPro"/>
</dbReference>
<reference evidence="9 10" key="1">
    <citation type="submission" date="2019-03" db="EMBL/GenBank/DDBJ databases">
        <title>Genomic Encyclopedia of Type Strains, Phase IV (KMG-IV): sequencing the most valuable type-strain genomes for metagenomic binning, comparative biology and taxonomic classification.</title>
        <authorList>
            <person name="Goeker M."/>
        </authorList>
    </citation>
    <scope>NUCLEOTIDE SEQUENCE [LARGE SCALE GENOMIC DNA]</scope>
    <source>
        <strain evidence="9 10">DSM 28697</strain>
    </source>
</reference>
<comment type="caution">
    <text evidence="9">The sequence shown here is derived from an EMBL/GenBank/DDBJ whole genome shotgun (WGS) entry which is preliminary data.</text>
</comment>
<dbReference type="Pfam" id="PF00107">
    <property type="entry name" value="ADH_zinc_N"/>
    <property type="match status" value="1"/>
</dbReference>
<dbReference type="PROSITE" id="PS00059">
    <property type="entry name" value="ADH_ZINC"/>
    <property type="match status" value="1"/>
</dbReference>
<gene>
    <name evidence="9" type="ORF">EV213_10464</name>
</gene>
<evidence type="ECO:0000256" key="3">
    <source>
        <dbReference type="ARBA" id="ARBA00022723"/>
    </source>
</evidence>
<dbReference type="SUPFAM" id="SSF51735">
    <property type="entry name" value="NAD(P)-binding Rossmann-fold domains"/>
    <property type="match status" value="1"/>
</dbReference>
<sequence>MKAAVLEHPLTISIKSLERPVPNAGEVLIKITAVGLCGSDVHYYEHGKIGRFVVEKPIILGHEAAGEIVGIGEGVTSLSVGQRVAIEPGMTCGECEFCRDGTYNLCSEVEFLATPPYDGAFCEYVTMREEVVYPIPDSMSDETAALIEPFSVGLHAVRRGTLTEGETVIIMGMGPIGLMAAANARLAGASMIVAVDLEEKRLDMARQFGATHTVNLREGKLEEELAHITDGRGVDLALETAGHPDALRQAIQAVRRGGRVVIVGLPPVDEVSLPVPYMVDSELKLIGVFRYHHTYPDAIKLLSDGKVDITQMITGKYSLEETGAAFQAAIHDKANTLKMMIYPG</sequence>
<comment type="similarity">
    <text evidence="2 7">Belongs to the zinc-containing alcohol dehydrogenase family.</text>
</comment>
<dbReference type="InterPro" id="IPR002328">
    <property type="entry name" value="ADH_Zn_CS"/>
</dbReference>
<dbReference type="SMART" id="SM00829">
    <property type="entry name" value="PKS_ER"/>
    <property type="match status" value="1"/>
</dbReference>
<dbReference type="InterPro" id="IPR036291">
    <property type="entry name" value="NAD(P)-bd_dom_sf"/>
</dbReference>
<dbReference type="Proteomes" id="UP000295632">
    <property type="component" value="Unassembled WGS sequence"/>
</dbReference>
<dbReference type="OrthoDB" id="9770238at2"/>
<evidence type="ECO:0000256" key="5">
    <source>
        <dbReference type="ARBA" id="ARBA00023002"/>
    </source>
</evidence>
<evidence type="ECO:0000259" key="8">
    <source>
        <dbReference type="SMART" id="SM00829"/>
    </source>
</evidence>
<evidence type="ECO:0000256" key="2">
    <source>
        <dbReference type="ARBA" id="ARBA00008072"/>
    </source>
</evidence>
<keyword evidence="5" id="KW-0560">Oxidoreductase</keyword>
<evidence type="ECO:0000313" key="10">
    <source>
        <dbReference type="Proteomes" id="UP000295632"/>
    </source>
</evidence>
<keyword evidence="6" id="KW-0520">NAD</keyword>
<keyword evidence="4 7" id="KW-0862">Zinc</keyword>
<dbReference type="FunFam" id="3.40.50.720:FF:000068">
    <property type="entry name" value="Sorbitol dehydrogenase"/>
    <property type="match status" value="1"/>
</dbReference>
<dbReference type="EMBL" id="SNYJ01000004">
    <property type="protein sequence ID" value="TDQ41066.1"/>
    <property type="molecule type" value="Genomic_DNA"/>
</dbReference>
<dbReference type="InterPro" id="IPR013149">
    <property type="entry name" value="ADH-like_C"/>
</dbReference>
<dbReference type="Gene3D" id="3.40.50.720">
    <property type="entry name" value="NAD(P)-binding Rossmann-like Domain"/>
    <property type="match status" value="1"/>
</dbReference>
<evidence type="ECO:0000256" key="4">
    <source>
        <dbReference type="ARBA" id="ARBA00022833"/>
    </source>
</evidence>
<dbReference type="InterPro" id="IPR045306">
    <property type="entry name" value="SDH-like"/>
</dbReference>
<dbReference type="PANTHER" id="PTHR43161">
    <property type="entry name" value="SORBITOL DEHYDROGENASE"/>
    <property type="match status" value="1"/>
</dbReference>
<dbReference type="RefSeq" id="WP_133579670.1">
    <property type="nucleotide sequence ID" value="NZ_SNYJ01000004.1"/>
</dbReference>
<dbReference type="PANTHER" id="PTHR43161:SF9">
    <property type="entry name" value="SORBITOL DEHYDROGENASE"/>
    <property type="match status" value="1"/>
</dbReference>
<comment type="cofactor">
    <cofactor evidence="1 7">
        <name>Zn(2+)</name>
        <dbReference type="ChEBI" id="CHEBI:29105"/>
    </cofactor>
</comment>
<dbReference type="Gene3D" id="3.90.180.10">
    <property type="entry name" value="Medium-chain alcohol dehydrogenases, catalytic domain"/>
    <property type="match status" value="1"/>
</dbReference>
<keyword evidence="10" id="KW-1185">Reference proteome</keyword>
<keyword evidence="3 7" id="KW-0479">Metal-binding</keyword>
<proteinExistence type="inferred from homology"/>
<protein>
    <submittedName>
        <fullName evidence="9">L-iditol 2-dehydrogenase</fullName>
    </submittedName>
</protein>
<dbReference type="InterPro" id="IPR020843">
    <property type="entry name" value="ER"/>
</dbReference>
<dbReference type="GO" id="GO:0008270">
    <property type="term" value="F:zinc ion binding"/>
    <property type="evidence" value="ECO:0007669"/>
    <property type="project" value="InterPro"/>
</dbReference>
<evidence type="ECO:0000256" key="1">
    <source>
        <dbReference type="ARBA" id="ARBA00001947"/>
    </source>
</evidence>
<name>A0A4R6U5N7_9BACI</name>
<dbReference type="Pfam" id="PF08240">
    <property type="entry name" value="ADH_N"/>
    <property type="match status" value="1"/>
</dbReference>